<dbReference type="Proteomes" id="UP000008694">
    <property type="component" value="Unassembled WGS sequence"/>
</dbReference>
<reference evidence="3" key="1">
    <citation type="journal article" date="2011" name="Nat. Genet.">
        <title>The Arabidopsis lyrata genome sequence and the basis of rapid genome size change.</title>
        <authorList>
            <person name="Hu T.T."/>
            <person name="Pattyn P."/>
            <person name="Bakker E.G."/>
            <person name="Cao J."/>
            <person name="Cheng J.-F."/>
            <person name="Clark R.M."/>
            <person name="Fahlgren N."/>
            <person name="Fawcett J.A."/>
            <person name="Grimwood J."/>
            <person name="Gundlach H."/>
            <person name="Haberer G."/>
            <person name="Hollister J.D."/>
            <person name="Ossowski S."/>
            <person name="Ottilar R.P."/>
            <person name="Salamov A.A."/>
            <person name="Schneeberger K."/>
            <person name="Spannagl M."/>
            <person name="Wang X."/>
            <person name="Yang L."/>
            <person name="Nasrallah M.E."/>
            <person name="Bergelson J."/>
            <person name="Carrington J.C."/>
            <person name="Gaut B.S."/>
            <person name="Schmutz J."/>
            <person name="Mayer K.F.X."/>
            <person name="Van de Peer Y."/>
            <person name="Grigoriev I.V."/>
            <person name="Nordborg M."/>
            <person name="Weigel D."/>
            <person name="Guo Y.-L."/>
        </authorList>
    </citation>
    <scope>NUCLEOTIDE SEQUENCE [LARGE SCALE GENOMIC DNA]</scope>
    <source>
        <strain evidence="3">cv. MN47</strain>
    </source>
</reference>
<dbReference type="Gramene" id="fgenesh2_kg.8__304__AT5G44970.1">
    <property type="protein sequence ID" value="fgenesh2_kg.8__304__AT5G44970.1"/>
    <property type="gene ID" value="fgenesh2_kg.8__304__AT5G44970.1"/>
</dbReference>
<feature type="non-terminal residue" evidence="2">
    <location>
        <position position="386"/>
    </location>
</feature>
<dbReference type="PANTHER" id="PTHR31900">
    <property type="entry name" value="F-BOX/RNI SUPERFAMILY PROTEIN-RELATED"/>
    <property type="match status" value="1"/>
</dbReference>
<dbReference type="SMART" id="SM00256">
    <property type="entry name" value="FBOX"/>
    <property type="match status" value="1"/>
</dbReference>
<dbReference type="SUPFAM" id="SSF81383">
    <property type="entry name" value="F-box domain"/>
    <property type="match status" value="1"/>
</dbReference>
<name>D7MKZ7_ARALL</name>
<dbReference type="InterPro" id="IPR001810">
    <property type="entry name" value="F-box_dom"/>
</dbReference>
<dbReference type="HOGENOM" id="CLU_010721_1_3_1"/>
<proteinExistence type="predicted"/>
<dbReference type="InterPro" id="IPR032675">
    <property type="entry name" value="LRR_dom_sf"/>
</dbReference>
<gene>
    <name evidence="2" type="ORF">ARALYDRAFT_494488</name>
</gene>
<evidence type="ECO:0000259" key="1">
    <source>
        <dbReference type="PROSITE" id="PS50181"/>
    </source>
</evidence>
<dbReference type="AlphaFoldDB" id="D7MKZ7"/>
<dbReference type="PANTHER" id="PTHR31900:SF33">
    <property type="entry name" value="PROTEIN WITH RNI-LIKE_FBD-LIKE DOMAIN"/>
    <property type="match status" value="1"/>
</dbReference>
<feature type="domain" description="F-box" evidence="1">
    <location>
        <begin position="3"/>
        <end position="39"/>
    </location>
</feature>
<dbReference type="CDD" id="cd22160">
    <property type="entry name" value="F-box_AtFBL13-like"/>
    <property type="match status" value="1"/>
</dbReference>
<dbReference type="InterPro" id="IPR036047">
    <property type="entry name" value="F-box-like_dom_sf"/>
</dbReference>
<dbReference type="SMART" id="SM00579">
    <property type="entry name" value="FBD"/>
    <property type="match status" value="1"/>
</dbReference>
<dbReference type="Pfam" id="PF24758">
    <property type="entry name" value="LRR_At5g56370"/>
    <property type="match status" value="1"/>
</dbReference>
<dbReference type="SUPFAM" id="SSF52047">
    <property type="entry name" value="RNI-like"/>
    <property type="match status" value="1"/>
</dbReference>
<accession>D7MKZ7</accession>
<sequence length="386" mass="44359">MRNDIISELPESLITQILLWLPTKDSIKTSVLSTRWRNLWLNEWIATAVDSGIQHLDFETKNPLLLKDLMPMNIYKSKTLVSLKLVCVELENPKFVVSLPCLKILHLEKIWYCYDGPLVVEKLISGCPVLEDLTMVRIHDADIQALPLLHVRSLTLKIFRLMFNLEMTTRPILVEIDAPKLKYLSFKARQSDKIMVKNLSSLFKIDLDTDFGGSSLEPHDLRKRRDIIRDVLTGISSVRHMIISQRTLEVIHGYSKLGPIPKFHHLTHLKAAFSSTSLQLLLAFLESCPNLKNLILDLSVSTEPERIDITNVPRCITTTLECIEINKLIRKGETGIKLVQYFLENSPILKKAKLSFTDSPMSMTNLPLDRVFKMYLTSRKRSRRCQ</sequence>
<protein>
    <recommendedName>
        <fullName evidence="1">F-box domain-containing protein</fullName>
    </recommendedName>
</protein>
<evidence type="ECO:0000313" key="3">
    <source>
        <dbReference type="Proteomes" id="UP000008694"/>
    </source>
</evidence>
<dbReference type="Pfam" id="PF08387">
    <property type="entry name" value="FBD"/>
    <property type="match status" value="1"/>
</dbReference>
<dbReference type="InterPro" id="IPR055411">
    <property type="entry name" value="LRR_FXL15/At3g58940/PEG3-like"/>
</dbReference>
<dbReference type="PROSITE" id="PS50181">
    <property type="entry name" value="FBOX"/>
    <property type="match status" value="1"/>
</dbReference>
<dbReference type="InterPro" id="IPR053781">
    <property type="entry name" value="F-box_AtFBL13-like"/>
</dbReference>
<dbReference type="Gene3D" id="1.20.1280.50">
    <property type="match status" value="1"/>
</dbReference>
<dbReference type="InterPro" id="IPR006566">
    <property type="entry name" value="FBD"/>
</dbReference>
<organism evidence="3">
    <name type="scientific">Arabidopsis lyrata subsp. lyrata</name>
    <name type="common">Lyre-leaved rock-cress</name>
    <dbReference type="NCBI Taxonomy" id="81972"/>
    <lineage>
        <taxon>Eukaryota</taxon>
        <taxon>Viridiplantae</taxon>
        <taxon>Streptophyta</taxon>
        <taxon>Embryophyta</taxon>
        <taxon>Tracheophyta</taxon>
        <taxon>Spermatophyta</taxon>
        <taxon>Magnoliopsida</taxon>
        <taxon>eudicotyledons</taxon>
        <taxon>Gunneridae</taxon>
        <taxon>Pentapetalae</taxon>
        <taxon>rosids</taxon>
        <taxon>malvids</taxon>
        <taxon>Brassicales</taxon>
        <taxon>Brassicaceae</taxon>
        <taxon>Camelineae</taxon>
        <taxon>Arabidopsis</taxon>
    </lineage>
</organism>
<evidence type="ECO:0000313" key="2">
    <source>
        <dbReference type="EMBL" id="EFH41566.1"/>
    </source>
</evidence>
<dbReference type="Gene3D" id="3.80.10.10">
    <property type="entry name" value="Ribonuclease Inhibitor"/>
    <property type="match status" value="1"/>
</dbReference>
<keyword evidence="3" id="KW-1185">Reference proteome</keyword>
<dbReference type="STRING" id="81972.D7MKZ7"/>
<dbReference type="EMBL" id="GL348720">
    <property type="protein sequence ID" value="EFH41566.1"/>
    <property type="molecule type" value="Genomic_DNA"/>
</dbReference>
<dbReference type="InterPro" id="IPR050232">
    <property type="entry name" value="FBL13/AtMIF1-like"/>
</dbReference>